<dbReference type="InterPro" id="IPR057576">
    <property type="entry name" value="NUCB1_N"/>
</dbReference>
<dbReference type="EMBL" id="UYYB01094613">
    <property type="protein sequence ID" value="VDM74744.1"/>
    <property type="molecule type" value="Genomic_DNA"/>
</dbReference>
<dbReference type="InterPro" id="IPR011992">
    <property type="entry name" value="EF-hand-dom_pair"/>
</dbReference>
<dbReference type="GO" id="GO:0070062">
    <property type="term" value="C:extracellular exosome"/>
    <property type="evidence" value="ECO:0007669"/>
    <property type="project" value="TreeGrafter"/>
</dbReference>
<evidence type="ECO:0000256" key="3">
    <source>
        <dbReference type="ARBA" id="ARBA00004555"/>
    </source>
</evidence>
<dbReference type="Proteomes" id="UP000270094">
    <property type="component" value="Unassembled WGS sequence"/>
</dbReference>
<keyword evidence="7" id="KW-0964">Secreted</keyword>
<keyword evidence="15" id="KW-0238">DNA-binding</keyword>
<sequence length="412" mass="48185">MELFLLLLGGFVGLVGAPPPQRIQVEQQAAQQKQDPSSNRAQREHPNPSETGQKPMYEFTYSKYLEEVVKILESDPKFSEKLRQMPEADIKAGKIADHIDDLDSHVFDRLTKAKLDELERLRDQIQKQIEVSVVDGISCGFLPASFYPLKADGGAHNVKMPEHLDATNWEKFGKEDLRKLITRTVEDMEAMDKQRQKEFKEYEMRKKAEDDHKLSQMNEQQRANAVREAEESKKRHNEHEKLKHPGSRDQLEEVWEETDRMDKDSFDPRTFFALHDLNGDGYWNADELEALFQKELEKLYNDTDPDDDPREKMEEMYRMREHVTKQMDKNGDRLISLEEFLKDTEAQTPDNDPGWKDLGWGEHAYDITTTALPPVQTQQVYQQQPQQVHPQQVILIFSLLFPHYLLCFEQIL</sequence>
<feature type="domain" description="NUCB1-like N-terminal" evidence="20">
    <location>
        <begin position="31"/>
        <end position="184"/>
    </location>
</feature>
<dbReference type="FunFam" id="1.10.238.10:FF:000045">
    <property type="entry name" value="Nucleobindin 2"/>
    <property type="match status" value="1"/>
</dbReference>
<evidence type="ECO:0000313" key="22">
    <source>
        <dbReference type="Proteomes" id="UP000270094"/>
    </source>
</evidence>
<keyword evidence="16" id="KW-0472">Membrane</keyword>
<dbReference type="GO" id="GO:0003677">
    <property type="term" value="F:DNA binding"/>
    <property type="evidence" value="ECO:0007669"/>
    <property type="project" value="UniProtKB-KW"/>
</dbReference>
<feature type="region of interest" description="Disordered" evidence="18">
    <location>
        <begin position="206"/>
        <end position="250"/>
    </location>
</feature>
<evidence type="ECO:0000256" key="8">
    <source>
        <dbReference type="ARBA" id="ARBA00022553"/>
    </source>
</evidence>
<dbReference type="InterPro" id="IPR018247">
    <property type="entry name" value="EF_Hand_1_Ca_BS"/>
</dbReference>
<evidence type="ECO:0000256" key="10">
    <source>
        <dbReference type="ARBA" id="ARBA00022723"/>
    </source>
</evidence>
<dbReference type="GO" id="GO:0005793">
    <property type="term" value="C:endoplasmic reticulum-Golgi intermediate compartment"/>
    <property type="evidence" value="ECO:0007669"/>
    <property type="project" value="TreeGrafter"/>
</dbReference>
<proteinExistence type="inferred from homology"/>
<evidence type="ECO:0000256" key="19">
    <source>
        <dbReference type="SAM" id="SignalP"/>
    </source>
</evidence>
<evidence type="ECO:0000256" key="9">
    <source>
        <dbReference type="ARBA" id="ARBA00022658"/>
    </source>
</evidence>
<dbReference type="GO" id="GO:0005794">
    <property type="term" value="C:Golgi apparatus"/>
    <property type="evidence" value="ECO:0007669"/>
    <property type="project" value="UniProtKB-SubCell"/>
</dbReference>
<keyword evidence="14" id="KW-0333">Golgi apparatus</keyword>
<evidence type="ECO:0000256" key="4">
    <source>
        <dbReference type="ARBA" id="ARBA00004613"/>
    </source>
</evidence>
<evidence type="ECO:0000256" key="18">
    <source>
        <dbReference type="SAM" id="MobiDB-lite"/>
    </source>
</evidence>
<reference evidence="21 22" key="1">
    <citation type="submission" date="2018-11" db="EMBL/GenBank/DDBJ databases">
        <authorList>
            <consortium name="Pathogen Informatics"/>
        </authorList>
    </citation>
    <scope>NUCLEOTIDE SEQUENCE [LARGE SCALE GENOMIC DNA]</scope>
</reference>
<keyword evidence="9" id="KW-0344">Guanine-nucleotide releasing factor</keyword>
<keyword evidence="11 19" id="KW-0732">Signal</keyword>
<dbReference type="PROSITE" id="PS00018">
    <property type="entry name" value="EF_HAND_1"/>
    <property type="match status" value="1"/>
</dbReference>
<dbReference type="PANTHER" id="PTHR19237">
    <property type="entry name" value="NUCLEOBINDIN"/>
    <property type="match status" value="1"/>
</dbReference>
<accession>A0A3P7J9Z5</accession>
<organism evidence="21 22">
    <name type="scientific">Strongylus vulgaris</name>
    <name type="common">Blood worm</name>
    <dbReference type="NCBI Taxonomy" id="40348"/>
    <lineage>
        <taxon>Eukaryota</taxon>
        <taxon>Metazoa</taxon>
        <taxon>Ecdysozoa</taxon>
        <taxon>Nematoda</taxon>
        <taxon>Chromadorea</taxon>
        <taxon>Rhabditida</taxon>
        <taxon>Rhabditina</taxon>
        <taxon>Rhabditomorpha</taxon>
        <taxon>Strongyloidea</taxon>
        <taxon>Strongylidae</taxon>
        <taxon>Strongylus</taxon>
    </lineage>
</organism>
<feature type="signal peptide" evidence="19">
    <location>
        <begin position="1"/>
        <end position="17"/>
    </location>
</feature>
<evidence type="ECO:0000256" key="2">
    <source>
        <dbReference type="ARBA" id="ARBA00004496"/>
    </source>
</evidence>
<keyword evidence="10" id="KW-0479">Metal-binding</keyword>
<dbReference type="GO" id="GO:0005085">
    <property type="term" value="F:guanyl-nucleotide exchange factor activity"/>
    <property type="evidence" value="ECO:0007669"/>
    <property type="project" value="UniProtKB-KW"/>
</dbReference>
<evidence type="ECO:0000313" key="21">
    <source>
        <dbReference type="EMBL" id="VDM74744.1"/>
    </source>
</evidence>
<comment type="similarity">
    <text evidence="5">Belongs to the nucleobindin family.</text>
</comment>
<feature type="compositionally biased region" description="Low complexity" evidence="18">
    <location>
        <begin position="24"/>
        <end position="34"/>
    </location>
</feature>
<evidence type="ECO:0000256" key="7">
    <source>
        <dbReference type="ARBA" id="ARBA00022525"/>
    </source>
</evidence>
<evidence type="ECO:0000256" key="1">
    <source>
        <dbReference type="ARBA" id="ARBA00004170"/>
    </source>
</evidence>
<dbReference type="PANTHER" id="PTHR19237:SF20">
    <property type="entry name" value="NUCLEOBINDIN 1"/>
    <property type="match status" value="1"/>
</dbReference>
<feature type="region of interest" description="Disordered" evidence="18">
    <location>
        <begin position="24"/>
        <end position="56"/>
    </location>
</feature>
<dbReference type="GO" id="GO:0016020">
    <property type="term" value="C:membrane"/>
    <property type="evidence" value="ECO:0007669"/>
    <property type="project" value="UniProtKB-SubCell"/>
</dbReference>
<evidence type="ECO:0000256" key="11">
    <source>
        <dbReference type="ARBA" id="ARBA00022729"/>
    </source>
</evidence>
<name>A0A3P7J9Z5_STRVU</name>
<dbReference type="Gene3D" id="1.10.238.10">
    <property type="entry name" value="EF-hand"/>
    <property type="match status" value="1"/>
</dbReference>
<evidence type="ECO:0000256" key="5">
    <source>
        <dbReference type="ARBA" id="ARBA00008063"/>
    </source>
</evidence>
<dbReference type="AlphaFoldDB" id="A0A3P7J9Z5"/>
<evidence type="ECO:0000256" key="13">
    <source>
        <dbReference type="ARBA" id="ARBA00022837"/>
    </source>
</evidence>
<dbReference type="SUPFAM" id="SSF47473">
    <property type="entry name" value="EF-hand"/>
    <property type="match status" value="1"/>
</dbReference>
<dbReference type="Pfam" id="PF25434">
    <property type="entry name" value="NUCB1_N"/>
    <property type="match status" value="1"/>
</dbReference>
<dbReference type="GO" id="GO:0005509">
    <property type="term" value="F:calcium ion binding"/>
    <property type="evidence" value="ECO:0007669"/>
    <property type="project" value="TreeGrafter"/>
</dbReference>
<evidence type="ECO:0000256" key="16">
    <source>
        <dbReference type="ARBA" id="ARBA00023136"/>
    </source>
</evidence>
<evidence type="ECO:0000256" key="6">
    <source>
        <dbReference type="ARBA" id="ARBA00022490"/>
    </source>
</evidence>
<dbReference type="OrthoDB" id="5982823at2759"/>
<feature type="coiled-coil region" evidence="17">
    <location>
        <begin position="108"/>
        <end position="135"/>
    </location>
</feature>
<dbReference type="InterPro" id="IPR040250">
    <property type="entry name" value="Nucleobindin"/>
</dbReference>
<keyword evidence="22" id="KW-1185">Reference proteome</keyword>
<evidence type="ECO:0000256" key="12">
    <source>
        <dbReference type="ARBA" id="ARBA00022737"/>
    </source>
</evidence>
<evidence type="ECO:0000256" key="14">
    <source>
        <dbReference type="ARBA" id="ARBA00023034"/>
    </source>
</evidence>
<keyword evidence="12" id="KW-0677">Repeat</keyword>
<keyword evidence="6" id="KW-0963">Cytoplasm</keyword>
<keyword evidence="8" id="KW-0597">Phosphoprotein</keyword>
<feature type="compositionally biased region" description="Basic and acidic residues" evidence="18">
    <location>
        <begin position="225"/>
        <end position="250"/>
    </location>
</feature>
<protein>
    <recommendedName>
        <fullName evidence="20">NUCB1-like N-terminal domain-containing protein</fullName>
    </recommendedName>
</protein>
<evidence type="ECO:0000259" key="20">
    <source>
        <dbReference type="Pfam" id="PF25434"/>
    </source>
</evidence>
<keyword evidence="13" id="KW-0106">Calcium</keyword>
<gene>
    <name evidence="21" type="ORF">SVUK_LOCUS9742</name>
</gene>
<keyword evidence="17" id="KW-0175">Coiled coil</keyword>
<evidence type="ECO:0000256" key="15">
    <source>
        <dbReference type="ARBA" id="ARBA00023125"/>
    </source>
</evidence>
<comment type="subcellular location">
    <subcellularLocation>
        <location evidence="2">Cytoplasm</location>
    </subcellularLocation>
    <subcellularLocation>
        <location evidence="3">Golgi apparatus</location>
    </subcellularLocation>
    <subcellularLocation>
        <location evidence="1">Membrane</location>
        <topology evidence="1">Peripheral membrane protein</topology>
    </subcellularLocation>
    <subcellularLocation>
        <location evidence="4">Secreted</location>
    </subcellularLocation>
</comment>
<feature type="chain" id="PRO_5018253893" description="NUCB1-like N-terminal domain-containing protein" evidence="19">
    <location>
        <begin position="18"/>
        <end position="412"/>
    </location>
</feature>
<evidence type="ECO:0000256" key="17">
    <source>
        <dbReference type="SAM" id="Coils"/>
    </source>
</evidence>